<dbReference type="InterPro" id="IPR023561">
    <property type="entry name" value="Carbonic_anhydrase_a-class"/>
</dbReference>
<feature type="domain" description="Alpha-carbonic anhydrase" evidence="11">
    <location>
        <begin position="7"/>
        <end position="236"/>
    </location>
</feature>
<proteinExistence type="inferred from homology"/>
<dbReference type="KEGG" id="bths:CNY62_08520"/>
<dbReference type="Proteomes" id="UP000243591">
    <property type="component" value="Chromosome"/>
</dbReference>
<dbReference type="PROSITE" id="PS00162">
    <property type="entry name" value="ALPHA_CA_1"/>
    <property type="match status" value="1"/>
</dbReference>
<dbReference type="GeneID" id="66536866"/>
<dbReference type="Proteomes" id="UP000270190">
    <property type="component" value="Unassembled WGS sequence"/>
</dbReference>
<evidence type="ECO:0000256" key="7">
    <source>
        <dbReference type="ARBA" id="ARBA00022833"/>
    </source>
</evidence>
<dbReference type="InterPro" id="IPR001148">
    <property type="entry name" value="CA_dom"/>
</dbReference>
<evidence type="ECO:0000256" key="10">
    <source>
        <dbReference type="RuleBase" id="RU367011"/>
    </source>
</evidence>
<dbReference type="PANTHER" id="PTHR18952">
    <property type="entry name" value="CARBONIC ANHYDRASE"/>
    <property type="match status" value="1"/>
</dbReference>
<keyword evidence="7 10" id="KW-0862">Zinc</keyword>
<accession>A0A1D2KNE6</accession>
<reference evidence="13" key="2">
    <citation type="submission" date="2018-04" db="EMBL/GenBank/DDBJ databases">
        <authorList>
            <person name="Go L.Y."/>
            <person name="Mitchell J.A."/>
        </authorList>
    </citation>
    <scope>NUCLEOTIDE SEQUENCE</scope>
    <source>
        <strain evidence="13">BSAS1 3</strain>
    </source>
</reference>
<dbReference type="Gene3D" id="3.10.200.10">
    <property type="entry name" value="Alpha carbonic anhydrase"/>
    <property type="match status" value="1"/>
</dbReference>
<evidence type="ECO:0000313" key="14">
    <source>
        <dbReference type="Proteomes" id="UP000243591"/>
    </source>
</evidence>
<dbReference type="RefSeq" id="WP_036026761.1">
    <property type="nucleotide sequence ID" value="NZ_CBCPIX010000010.1"/>
</dbReference>
<dbReference type="GO" id="GO:0004089">
    <property type="term" value="F:carbonate dehydratase activity"/>
    <property type="evidence" value="ECO:0007669"/>
    <property type="project" value="UniProtKB-UniRule"/>
</dbReference>
<organism evidence="12 14">
    <name type="scientific">Brochothrix thermosphacta</name>
    <name type="common">Microbacterium thermosphactum</name>
    <dbReference type="NCBI Taxonomy" id="2756"/>
    <lineage>
        <taxon>Bacteria</taxon>
        <taxon>Bacillati</taxon>
        <taxon>Bacillota</taxon>
        <taxon>Bacilli</taxon>
        <taxon>Bacillales</taxon>
        <taxon>Listeriaceae</taxon>
        <taxon>Brochothrix</taxon>
    </lineage>
</organism>
<evidence type="ECO:0000313" key="13">
    <source>
        <dbReference type="EMBL" id="SPP25805.1"/>
    </source>
</evidence>
<sequence length="236" mass="26890">MGIALTKQWTYKDDGTGPEHWCDLCEAFAIAKTGRAQSPININVGETALTTELLPLTYHYKKTEFDCVMTEAKVFHAYPKTDDNFITYNGLKYHLTNWHMHMPSEHQVNGGVYPLEGHLVHTNDQGGIVVMAFFFEIGEEDNKELKGLPETWLRARDKGETGAWTFNPIDFLGKERKNAFVYEGSLTTPPTLECVTWMVWQKPITLGKKQAVNLYDLLYGTIRPVQPLNGRKVTLY</sequence>
<reference evidence="12 14" key="1">
    <citation type="submission" date="2017-09" db="EMBL/GenBank/DDBJ databases">
        <title>Complete Genome Sequences of Two Strains of the Meat Spoilage Bacterium Brochothrix thermosphacta Isolated from Ground Chicken.</title>
        <authorList>
            <person name="Paoli G.C."/>
            <person name="Wijey C."/>
            <person name="Chen C.-Y."/>
            <person name="Nguyen L."/>
            <person name="Yan X."/>
            <person name="Irwin P.L."/>
        </authorList>
    </citation>
    <scope>NUCLEOTIDE SEQUENCE [LARGE SCALE GENOMIC DNA]</scope>
    <source>
        <strain evidence="12 14">BI</strain>
    </source>
</reference>
<dbReference type="SUPFAM" id="SSF51069">
    <property type="entry name" value="Carbonic anhydrase"/>
    <property type="match status" value="1"/>
</dbReference>
<protein>
    <recommendedName>
        <fullName evidence="5 10">Carbonic anhydrase</fullName>
        <ecNumber evidence="4 10">4.2.1.1</ecNumber>
    </recommendedName>
</protein>
<evidence type="ECO:0000313" key="12">
    <source>
        <dbReference type="EMBL" id="ATF26421.1"/>
    </source>
</evidence>
<evidence type="ECO:0000256" key="3">
    <source>
        <dbReference type="ARBA" id="ARBA00010718"/>
    </source>
</evidence>
<dbReference type="CDD" id="cd03124">
    <property type="entry name" value="alpha_CA_prokaryotic_like"/>
    <property type="match status" value="1"/>
</dbReference>
<dbReference type="PROSITE" id="PS51144">
    <property type="entry name" value="ALPHA_CA_2"/>
    <property type="match status" value="1"/>
</dbReference>
<dbReference type="STRING" id="2756.BFR44_08840"/>
<comment type="cofactor">
    <cofactor evidence="1 10">
        <name>Zn(2+)</name>
        <dbReference type="ChEBI" id="CHEBI:29105"/>
    </cofactor>
</comment>
<evidence type="ECO:0000256" key="9">
    <source>
        <dbReference type="ARBA" id="ARBA00048348"/>
    </source>
</evidence>
<dbReference type="PANTHER" id="PTHR18952:SF265">
    <property type="entry name" value="CARBONIC ANHYDRASE"/>
    <property type="match status" value="1"/>
</dbReference>
<evidence type="ECO:0000256" key="4">
    <source>
        <dbReference type="ARBA" id="ARBA00012925"/>
    </source>
</evidence>
<dbReference type="GO" id="GO:0008270">
    <property type="term" value="F:zinc ion binding"/>
    <property type="evidence" value="ECO:0007669"/>
    <property type="project" value="UniProtKB-UniRule"/>
</dbReference>
<dbReference type="EMBL" id="OUNC01000001">
    <property type="protein sequence ID" value="SPP25805.1"/>
    <property type="molecule type" value="Genomic_DNA"/>
</dbReference>
<dbReference type="OrthoDB" id="5327615at2"/>
<evidence type="ECO:0000313" key="15">
    <source>
        <dbReference type="Proteomes" id="UP000270190"/>
    </source>
</evidence>
<dbReference type="InterPro" id="IPR041891">
    <property type="entry name" value="Alpha_CA_prokaryot-like"/>
</dbReference>
<comment type="catalytic activity">
    <reaction evidence="9 10">
        <text>hydrogencarbonate + H(+) = CO2 + H2O</text>
        <dbReference type="Rhea" id="RHEA:10748"/>
        <dbReference type="ChEBI" id="CHEBI:15377"/>
        <dbReference type="ChEBI" id="CHEBI:15378"/>
        <dbReference type="ChEBI" id="CHEBI:16526"/>
        <dbReference type="ChEBI" id="CHEBI:17544"/>
        <dbReference type="EC" id="4.2.1.1"/>
    </reaction>
</comment>
<reference evidence="15" key="3">
    <citation type="submission" date="2018-04" db="EMBL/GenBank/DDBJ databases">
        <authorList>
            <person name="Illikoud N."/>
        </authorList>
    </citation>
    <scope>NUCLEOTIDE SEQUENCE [LARGE SCALE GENOMIC DNA]</scope>
</reference>
<dbReference type="InterPro" id="IPR018338">
    <property type="entry name" value="Carbonic_anhydrase_a-class_CS"/>
</dbReference>
<evidence type="ECO:0000256" key="5">
    <source>
        <dbReference type="ARBA" id="ARBA00014628"/>
    </source>
</evidence>
<name>A0A1D2KNE6_BROTH</name>
<comment type="function">
    <text evidence="2 10">Reversible hydration of carbon dioxide.</text>
</comment>
<dbReference type="Pfam" id="PF00194">
    <property type="entry name" value="Carb_anhydrase"/>
    <property type="match status" value="1"/>
</dbReference>
<dbReference type="EMBL" id="CP023483">
    <property type="protein sequence ID" value="ATF26421.1"/>
    <property type="molecule type" value="Genomic_DNA"/>
</dbReference>
<evidence type="ECO:0000256" key="1">
    <source>
        <dbReference type="ARBA" id="ARBA00001947"/>
    </source>
</evidence>
<keyword evidence="14" id="KW-1185">Reference proteome</keyword>
<evidence type="ECO:0000256" key="8">
    <source>
        <dbReference type="ARBA" id="ARBA00023239"/>
    </source>
</evidence>
<gene>
    <name evidence="13" type="ORF">BTBSAS_10144</name>
    <name evidence="12" type="ORF">CNY62_08520</name>
</gene>
<comment type="similarity">
    <text evidence="3 10">Belongs to the alpha-carbonic anhydrase family.</text>
</comment>
<evidence type="ECO:0000259" key="11">
    <source>
        <dbReference type="PROSITE" id="PS51144"/>
    </source>
</evidence>
<evidence type="ECO:0000256" key="2">
    <source>
        <dbReference type="ARBA" id="ARBA00002904"/>
    </source>
</evidence>
<dbReference type="SMART" id="SM01057">
    <property type="entry name" value="Carb_anhydrase"/>
    <property type="match status" value="1"/>
</dbReference>
<dbReference type="AlphaFoldDB" id="A0A1D2KNE6"/>
<keyword evidence="8 10" id="KW-0456">Lyase</keyword>
<keyword evidence="6 10" id="KW-0479">Metal-binding</keyword>
<dbReference type="EC" id="4.2.1.1" evidence="4 10"/>
<dbReference type="InterPro" id="IPR036398">
    <property type="entry name" value="CA_dom_sf"/>
</dbReference>
<evidence type="ECO:0000256" key="6">
    <source>
        <dbReference type="ARBA" id="ARBA00022723"/>
    </source>
</evidence>